<accession>A0A165HAT3</accession>
<feature type="region of interest" description="Disordered" evidence="1">
    <location>
        <begin position="117"/>
        <end position="160"/>
    </location>
</feature>
<feature type="region of interest" description="Disordered" evidence="1">
    <location>
        <begin position="382"/>
        <end position="441"/>
    </location>
</feature>
<feature type="region of interest" description="Disordered" evidence="1">
    <location>
        <begin position="341"/>
        <end position="369"/>
    </location>
</feature>
<dbReference type="RefSeq" id="XP_018188783.1">
    <property type="nucleotide sequence ID" value="XM_018335933.1"/>
</dbReference>
<proteinExistence type="predicted"/>
<reference evidence="2 3" key="1">
    <citation type="journal article" date="2016" name="Fungal Biol.">
        <title>The genome of Xylona heveae provides a window into fungal endophytism.</title>
        <authorList>
            <person name="Gazis R."/>
            <person name="Kuo A."/>
            <person name="Riley R."/>
            <person name="LaButti K."/>
            <person name="Lipzen A."/>
            <person name="Lin J."/>
            <person name="Amirebrahimi M."/>
            <person name="Hesse C.N."/>
            <person name="Spatafora J.W."/>
            <person name="Henrissat B."/>
            <person name="Hainaut M."/>
            <person name="Grigoriev I.V."/>
            <person name="Hibbett D.S."/>
        </authorList>
    </citation>
    <scope>NUCLEOTIDE SEQUENCE [LARGE SCALE GENOMIC DNA]</scope>
    <source>
        <strain evidence="2 3">TC161</strain>
    </source>
</reference>
<organism evidence="2 3">
    <name type="scientific">Xylona heveae (strain CBS 132557 / TC161)</name>
    <dbReference type="NCBI Taxonomy" id="1328760"/>
    <lineage>
        <taxon>Eukaryota</taxon>
        <taxon>Fungi</taxon>
        <taxon>Dikarya</taxon>
        <taxon>Ascomycota</taxon>
        <taxon>Pezizomycotina</taxon>
        <taxon>Xylonomycetes</taxon>
        <taxon>Xylonales</taxon>
        <taxon>Xylonaceae</taxon>
        <taxon>Xylona</taxon>
    </lineage>
</organism>
<feature type="compositionally biased region" description="Basic and acidic residues" evidence="1">
    <location>
        <begin position="720"/>
        <end position="733"/>
    </location>
</feature>
<name>A0A165HAT3_XYLHT</name>
<feature type="region of interest" description="Disordered" evidence="1">
    <location>
        <begin position="704"/>
        <end position="746"/>
    </location>
</feature>
<gene>
    <name evidence="2" type="ORF">L228DRAFT_281969</name>
</gene>
<feature type="compositionally biased region" description="Basic and acidic residues" evidence="1">
    <location>
        <begin position="513"/>
        <end position="522"/>
    </location>
</feature>
<evidence type="ECO:0000256" key="1">
    <source>
        <dbReference type="SAM" id="MobiDB-lite"/>
    </source>
</evidence>
<feature type="compositionally biased region" description="Polar residues" evidence="1">
    <location>
        <begin position="403"/>
        <end position="433"/>
    </location>
</feature>
<dbReference type="GeneID" id="28901070"/>
<keyword evidence="3" id="KW-1185">Reference proteome</keyword>
<evidence type="ECO:0000313" key="3">
    <source>
        <dbReference type="Proteomes" id="UP000076632"/>
    </source>
</evidence>
<dbReference type="Proteomes" id="UP000076632">
    <property type="component" value="Unassembled WGS sequence"/>
</dbReference>
<dbReference type="InParanoid" id="A0A165HAT3"/>
<feature type="region of interest" description="Disordered" evidence="1">
    <location>
        <begin position="505"/>
        <end position="582"/>
    </location>
</feature>
<feature type="region of interest" description="Disordered" evidence="1">
    <location>
        <begin position="184"/>
        <end position="204"/>
    </location>
</feature>
<protein>
    <submittedName>
        <fullName evidence="2">Uncharacterized protein</fullName>
    </submittedName>
</protein>
<feature type="compositionally biased region" description="Acidic residues" evidence="1">
    <location>
        <begin position="572"/>
        <end position="582"/>
    </location>
</feature>
<dbReference type="EMBL" id="KV407457">
    <property type="protein sequence ID" value="KZF23228.1"/>
    <property type="molecule type" value="Genomic_DNA"/>
</dbReference>
<sequence>MTFGDIHNVHLTGPGGIGRAIAICNLEIDPNLRPFSTQDLPLDRRLLDASVAKAMSAIDSRFEMARSTAAGSIQALEMEPSFSITSSPPDSKTLTPSSNDDMTFEELIQKYSNRAAQVKKANHSAPQTVEQLQGAGRPQPPQTPPATASNPVLQSPSEVEEGEVVDDFNIELDHDTLNSPEEAIKVTDAPDAPNEKAAASSDSPYYGHILSEDTSEYNGQVTSLLNDVVFNNLYHGLQASKTLLTKADTVHDRKNKTGDVQNLIQACIDHLRKRQLAVLSLGIRAVLDMTSEQQQNWKKEGKLFLELVTEKRHYEQESAIRAAVSPPKSEALPSDNTAFTAQRAKAAVSERPQPLDRQGRTPAKVPLGPAAWVRAKTASKPMLAPAFTSQKKSDSAARIPRPSRNSESFQSRNSAEINSPPKGQTFSSPSKFNAGQPPTAKSFISSRLTSLKTSLRPQSKFSIVPNVQKSPITFLRKPRHRWLKKHGLMLKKIAEKGRKIIHRSASQIQQPIEFKENSDPRRGPNNNQLDPEYEFVQNRTSSVHPPANHDPLSTYDRLHQPYTPKQSRYADIEDDPSYNPEYDYDYDYEPPRTRRLAVRHETPSSRNIYGNAMTSRQPLYQDEFIYDSRHSPYPRGSNAILRGVDAVSRRENDMIEIDNYKLQTRKPHVGPARRIQHSRENFHTDIPNRRNSLSARPFRRPVAIGREEKHESPLQSMHGPPKDDKRKELRFRAGGDYYRPTYRHPY</sequence>
<evidence type="ECO:0000313" key="2">
    <source>
        <dbReference type="EMBL" id="KZF23228.1"/>
    </source>
</evidence>
<dbReference type="AlphaFoldDB" id="A0A165HAT3"/>